<organism evidence="3 4">
    <name type="scientific">Candidatus Limivivens intestinipullorum</name>
    <dbReference type="NCBI Taxonomy" id="2840858"/>
    <lineage>
        <taxon>Bacteria</taxon>
        <taxon>Bacillati</taxon>
        <taxon>Bacillota</taxon>
        <taxon>Clostridia</taxon>
        <taxon>Lachnospirales</taxon>
        <taxon>Lachnospiraceae</taxon>
        <taxon>Lachnospiraceae incertae sedis</taxon>
        <taxon>Candidatus Limivivens</taxon>
    </lineage>
</organism>
<evidence type="ECO:0000313" key="4">
    <source>
        <dbReference type="Proteomes" id="UP000823935"/>
    </source>
</evidence>
<comment type="caution">
    <text evidence="3">The sequence shown here is derived from an EMBL/GenBank/DDBJ whole genome shotgun (WGS) entry which is preliminary data.</text>
</comment>
<keyword evidence="1" id="KW-0813">Transport</keyword>
<dbReference type="PANTHER" id="PTHR38682:SF1">
    <property type="entry name" value="V-TYPE ATP SYNTHASE SUBUNIT C"/>
    <property type="match status" value="1"/>
</dbReference>
<dbReference type="PANTHER" id="PTHR38682">
    <property type="entry name" value="V-TYPE ATP SYNTHASE SUBUNIT C"/>
    <property type="match status" value="1"/>
</dbReference>
<dbReference type="Gene3D" id="1.10.132.50">
    <property type="entry name" value="ATP synthase (C/AC39) subunit, domain 3"/>
    <property type="match status" value="3"/>
</dbReference>
<reference evidence="3" key="2">
    <citation type="journal article" date="2021" name="PeerJ">
        <title>Extensive microbial diversity within the chicken gut microbiome revealed by metagenomics and culture.</title>
        <authorList>
            <person name="Gilroy R."/>
            <person name="Ravi A."/>
            <person name="Getino M."/>
            <person name="Pursley I."/>
            <person name="Horton D.L."/>
            <person name="Alikhan N.F."/>
            <person name="Baker D."/>
            <person name="Gharbi K."/>
            <person name="Hall N."/>
            <person name="Watson M."/>
            <person name="Adriaenssens E.M."/>
            <person name="Foster-Nyarko E."/>
            <person name="Jarju S."/>
            <person name="Secka A."/>
            <person name="Antonio M."/>
            <person name="Oren A."/>
            <person name="Chaudhuri R.R."/>
            <person name="La Ragione R."/>
            <person name="Hildebrand F."/>
            <person name="Pallen M.J."/>
        </authorList>
    </citation>
    <scope>NUCLEOTIDE SEQUENCE</scope>
    <source>
        <strain evidence="3">CHK190-19873</strain>
    </source>
</reference>
<dbReference type="SUPFAM" id="SSF103486">
    <property type="entry name" value="V-type ATP synthase subunit C"/>
    <property type="match status" value="1"/>
</dbReference>
<reference evidence="3" key="1">
    <citation type="submission" date="2020-10" db="EMBL/GenBank/DDBJ databases">
        <authorList>
            <person name="Gilroy R."/>
        </authorList>
    </citation>
    <scope>NUCLEOTIDE SEQUENCE</scope>
    <source>
        <strain evidence="3">CHK190-19873</strain>
    </source>
</reference>
<evidence type="ECO:0000256" key="2">
    <source>
        <dbReference type="ARBA" id="ARBA00023065"/>
    </source>
</evidence>
<evidence type="ECO:0000313" key="3">
    <source>
        <dbReference type="EMBL" id="HIS31437.1"/>
    </source>
</evidence>
<dbReference type="InterPro" id="IPR036079">
    <property type="entry name" value="ATPase_csu/dsu_sf"/>
</dbReference>
<name>A0A9D1ESG9_9FIRM</name>
<accession>A0A9D1ESG9</accession>
<proteinExistence type="predicted"/>
<sequence length="344" mass="40546">MGRLLEYSGITTKIRAMKSRLLTDSDYRELSGTKSVTDALVYLKKKPAYSLLFANRDERSLHRNEIENILTKSVYMDYQKLYRFASAGQRKILDLYFGRYETSLIKRCMRMVFDHRDVNPDIDTFLDFFRMHSDIDLAKISTSRTVEEFVENLKGSIYYEPLKRLSGLDNPSLWDYETAIDLFYFKSLWDRREAAVKDKDDLKIFEEAYGTKNDLLNLQWISRSKLKFHLSPAQIYALLIPVHYRLRKETIRSLVEASGEEEFYAALRKTYYARHFSCFNPSDLSETYACVRHMVHARLAKQEPYTIATMIGYLYEKEHEIDRVTSALEGIRYGLPSEEILKYI</sequence>
<keyword evidence="2" id="KW-0406">Ion transport</keyword>
<dbReference type="Proteomes" id="UP000823935">
    <property type="component" value="Unassembled WGS sequence"/>
</dbReference>
<dbReference type="EMBL" id="DVIQ01000041">
    <property type="protein sequence ID" value="HIS31437.1"/>
    <property type="molecule type" value="Genomic_DNA"/>
</dbReference>
<dbReference type="InterPro" id="IPR044911">
    <property type="entry name" value="V-type_ATPase_csu/dsu_dom_3"/>
</dbReference>
<dbReference type="InterPro" id="IPR050873">
    <property type="entry name" value="V-ATPase_V0D/AC39_subunit"/>
</dbReference>
<dbReference type="AlphaFoldDB" id="A0A9D1ESG9"/>
<dbReference type="InterPro" id="IPR002843">
    <property type="entry name" value="ATPase_V0-cplx_csu/dsu"/>
</dbReference>
<protein>
    <submittedName>
        <fullName evidence="3">V-type ATPase subunit</fullName>
    </submittedName>
</protein>
<dbReference type="GO" id="GO:0046961">
    <property type="term" value="F:proton-transporting ATPase activity, rotational mechanism"/>
    <property type="evidence" value="ECO:0007669"/>
    <property type="project" value="InterPro"/>
</dbReference>
<gene>
    <name evidence="3" type="ORF">IAB44_07815</name>
</gene>
<dbReference type="Pfam" id="PF01992">
    <property type="entry name" value="vATP-synt_AC39"/>
    <property type="match status" value="1"/>
</dbReference>
<evidence type="ECO:0000256" key="1">
    <source>
        <dbReference type="ARBA" id="ARBA00022448"/>
    </source>
</evidence>